<dbReference type="GO" id="GO:0008270">
    <property type="term" value="F:zinc ion binding"/>
    <property type="evidence" value="ECO:0007669"/>
    <property type="project" value="UniProtKB-KW"/>
</dbReference>
<comment type="caution">
    <text evidence="4">The sequence shown here is derived from an EMBL/GenBank/DDBJ whole genome shotgun (WGS) entry which is preliminary data.</text>
</comment>
<protein>
    <recommendedName>
        <fullName evidence="3">C2H2-type domain-containing protein</fullName>
    </recommendedName>
</protein>
<reference evidence="4" key="1">
    <citation type="journal article" date="2023" name="Mol. Phylogenet. Evol.">
        <title>Genome-scale phylogeny and comparative genomics of the fungal order Sordariales.</title>
        <authorList>
            <person name="Hensen N."/>
            <person name="Bonometti L."/>
            <person name="Westerberg I."/>
            <person name="Brannstrom I.O."/>
            <person name="Guillou S."/>
            <person name="Cros-Aarteil S."/>
            <person name="Calhoun S."/>
            <person name="Haridas S."/>
            <person name="Kuo A."/>
            <person name="Mondo S."/>
            <person name="Pangilinan J."/>
            <person name="Riley R."/>
            <person name="LaButti K."/>
            <person name="Andreopoulos B."/>
            <person name="Lipzen A."/>
            <person name="Chen C."/>
            <person name="Yan M."/>
            <person name="Daum C."/>
            <person name="Ng V."/>
            <person name="Clum A."/>
            <person name="Steindorff A."/>
            <person name="Ohm R.A."/>
            <person name="Martin F."/>
            <person name="Silar P."/>
            <person name="Natvig D.O."/>
            <person name="Lalanne C."/>
            <person name="Gautier V."/>
            <person name="Ament-Velasquez S.L."/>
            <person name="Kruys A."/>
            <person name="Hutchinson M.I."/>
            <person name="Powell A.J."/>
            <person name="Barry K."/>
            <person name="Miller A.N."/>
            <person name="Grigoriev I.V."/>
            <person name="Debuchy R."/>
            <person name="Gladieux P."/>
            <person name="Hiltunen Thoren M."/>
            <person name="Johannesson H."/>
        </authorList>
    </citation>
    <scope>NUCLEOTIDE SEQUENCE</scope>
    <source>
        <strain evidence="4">CBS 359.72</strain>
    </source>
</reference>
<proteinExistence type="predicted"/>
<keyword evidence="1" id="KW-0862">Zinc</keyword>
<evidence type="ECO:0000259" key="3">
    <source>
        <dbReference type="PROSITE" id="PS50157"/>
    </source>
</evidence>
<dbReference type="Proteomes" id="UP001303647">
    <property type="component" value="Unassembled WGS sequence"/>
</dbReference>
<keyword evidence="1" id="KW-0479">Metal-binding</keyword>
<evidence type="ECO:0000256" key="2">
    <source>
        <dbReference type="SAM" id="MobiDB-lite"/>
    </source>
</evidence>
<dbReference type="EMBL" id="MU857635">
    <property type="protein sequence ID" value="KAK4248593.1"/>
    <property type="molecule type" value="Genomic_DNA"/>
</dbReference>
<keyword evidence="1" id="KW-0863">Zinc-finger</keyword>
<reference evidence="4" key="2">
    <citation type="submission" date="2023-05" db="EMBL/GenBank/DDBJ databases">
        <authorList>
            <consortium name="Lawrence Berkeley National Laboratory"/>
            <person name="Steindorff A."/>
            <person name="Hensen N."/>
            <person name="Bonometti L."/>
            <person name="Westerberg I."/>
            <person name="Brannstrom I.O."/>
            <person name="Guillou S."/>
            <person name="Cros-Aarteil S."/>
            <person name="Calhoun S."/>
            <person name="Haridas S."/>
            <person name="Kuo A."/>
            <person name="Mondo S."/>
            <person name="Pangilinan J."/>
            <person name="Riley R."/>
            <person name="Labutti K."/>
            <person name="Andreopoulos B."/>
            <person name="Lipzen A."/>
            <person name="Chen C."/>
            <person name="Yanf M."/>
            <person name="Daum C."/>
            <person name="Ng V."/>
            <person name="Clum A."/>
            <person name="Ohm R."/>
            <person name="Martin F."/>
            <person name="Silar P."/>
            <person name="Natvig D."/>
            <person name="Lalanne C."/>
            <person name="Gautier V."/>
            <person name="Ament-Velasquez S.L."/>
            <person name="Kruys A."/>
            <person name="Hutchinson M.I."/>
            <person name="Powell A.J."/>
            <person name="Barry K."/>
            <person name="Miller A.N."/>
            <person name="Grigoriev I.V."/>
            <person name="Debuchy R."/>
            <person name="Gladieux P."/>
            <person name="Thoren M.H."/>
            <person name="Johannesson H."/>
        </authorList>
    </citation>
    <scope>NUCLEOTIDE SEQUENCE</scope>
    <source>
        <strain evidence="4">CBS 359.72</strain>
    </source>
</reference>
<evidence type="ECO:0000313" key="4">
    <source>
        <dbReference type="EMBL" id="KAK4248593.1"/>
    </source>
</evidence>
<dbReference type="PROSITE" id="PS50157">
    <property type="entry name" value="ZINC_FINGER_C2H2_2"/>
    <property type="match status" value="1"/>
</dbReference>
<accession>A0AAN7CUG8</accession>
<dbReference type="SMART" id="SM00355">
    <property type="entry name" value="ZnF_C2H2"/>
    <property type="match status" value="1"/>
</dbReference>
<evidence type="ECO:0000256" key="1">
    <source>
        <dbReference type="PROSITE-ProRule" id="PRU00042"/>
    </source>
</evidence>
<gene>
    <name evidence="4" type="ORF">C7999DRAFT_40217</name>
</gene>
<dbReference type="InterPro" id="IPR013087">
    <property type="entry name" value="Znf_C2H2_type"/>
</dbReference>
<feature type="compositionally biased region" description="Basic and acidic residues" evidence="2">
    <location>
        <begin position="190"/>
        <end position="199"/>
    </location>
</feature>
<name>A0AAN7CUG8_9PEZI</name>
<feature type="domain" description="C2H2-type" evidence="3">
    <location>
        <begin position="283"/>
        <end position="310"/>
    </location>
</feature>
<sequence>MPMCSLSFEVETDADFQFDGLPMVWQSGRVSGSFHASSSLGSHMPTSSRSTPPFSASFDFSSSFPSSNDTVPFYLNPPSCATSNYFPMTPETGHVSGLDYPVFLATPSRSQFDNQTHPFTECAAQLVPSQAMDFSFAINRLDPHPHSTRPAVLAQYDHVPDPVSNWRYLDSPIRSKLHSPKSVDGPSRSIKTEPQKEIESPTTPSIRANTQALMDGVRHRAIVLQQQMQQCSSLKKPAWTTKGKRRRTVVMGDDSFALDSVELASSFKCPIKDCGKVYRRIRFSCDWCKHTTNRWDNLKAHIRLHGTQREYPRTKPRVHFAAGAVLQYEEIMRNEGRRGHGAENQKRPNPDS</sequence>
<dbReference type="AlphaFoldDB" id="A0AAN7CUG8"/>
<keyword evidence="5" id="KW-1185">Reference proteome</keyword>
<feature type="region of interest" description="Disordered" evidence="2">
    <location>
        <begin position="177"/>
        <end position="203"/>
    </location>
</feature>
<evidence type="ECO:0000313" key="5">
    <source>
        <dbReference type="Proteomes" id="UP001303647"/>
    </source>
</evidence>
<organism evidence="4 5">
    <name type="scientific">Corynascus novoguineensis</name>
    <dbReference type="NCBI Taxonomy" id="1126955"/>
    <lineage>
        <taxon>Eukaryota</taxon>
        <taxon>Fungi</taxon>
        <taxon>Dikarya</taxon>
        <taxon>Ascomycota</taxon>
        <taxon>Pezizomycotina</taxon>
        <taxon>Sordariomycetes</taxon>
        <taxon>Sordariomycetidae</taxon>
        <taxon>Sordariales</taxon>
        <taxon>Chaetomiaceae</taxon>
        <taxon>Corynascus</taxon>
    </lineage>
</organism>
<dbReference type="Pfam" id="PF00096">
    <property type="entry name" value="zf-C2H2"/>
    <property type="match status" value="1"/>
</dbReference>